<dbReference type="InterPro" id="IPR028082">
    <property type="entry name" value="Peripla_BP_I"/>
</dbReference>
<dbReference type="PROSITE" id="PS50932">
    <property type="entry name" value="HTH_LACI_2"/>
    <property type="match status" value="1"/>
</dbReference>
<dbReference type="SUPFAM" id="SSF53822">
    <property type="entry name" value="Periplasmic binding protein-like I"/>
    <property type="match status" value="1"/>
</dbReference>
<dbReference type="CDD" id="cd01392">
    <property type="entry name" value="HTH_LacI"/>
    <property type="match status" value="1"/>
</dbReference>
<gene>
    <name evidence="5" type="ORF">GCM10007301_21770</name>
</gene>
<protein>
    <submittedName>
        <fullName evidence="5">LacI family transcriptional regulator</fullName>
    </submittedName>
</protein>
<dbReference type="PANTHER" id="PTHR30146">
    <property type="entry name" value="LACI-RELATED TRANSCRIPTIONAL REPRESSOR"/>
    <property type="match status" value="1"/>
</dbReference>
<dbReference type="EMBL" id="BMCT01000002">
    <property type="protein sequence ID" value="GGF61718.1"/>
    <property type="molecule type" value="Genomic_DNA"/>
</dbReference>
<dbReference type="Gene3D" id="3.40.50.2300">
    <property type="match status" value="2"/>
</dbReference>
<dbReference type="CDD" id="cd01575">
    <property type="entry name" value="PBP1_GntR"/>
    <property type="match status" value="1"/>
</dbReference>
<reference evidence="5" key="1">
    <citation type="journal article" date="2014" name="Int. J. Syst. Evol. Microbiol.">
        <title>Complete genome sequence of Corynebacterium casei LMG S-19264T (=DSM 44701T), isolated from a smear-ripened cheese.</title>
        <authorList>
            <consortium name="US DOE Joint Genome Institute (JGI-PGF)"/>
            <person name="Walter F."/>
            <person name="Albersmeier A."/>
            <person name="Kalinowski J."/>
            <person name="Ruckert C."/>
        </authorList>
    </citation>
    <scope>NUCLEOTIDE SEQUENCE</scope>
    <source>
        <strain evidence="5">CCM 7897</strain>
    </source>
</reference>
<dbReference type="SUPFAM" id="SSF47413">
    <property type="entry name" value="lambda repressor-like DNA-binding domains"/>
    <property type="match status" value="1"/>
</dbReference>
<dbReference type="Pfam" id="PF00356">
    <property type="entry name" value="LacI"/>
    <property type="match status" value="1"/>
</dbReference>
<dbReference type="GO" id="GO:0003700">
    <property type="term" value="F:DNA-binding transcription factor activity"/>
    <property type="evidence" value="ECO:0007669"/>
    <property type="project" value="TreeGrafter"/>
</dbReference>
<evidence type="ECO:0000313" key="5">
    <source>
        <dbReference type="EMBL" id="GGF61718.1"/>
    </source>
</evidence>
<dbReference type="InterPro" id="IPR046335">
    <property type="entry name" value="LacI/GalR-like_sensor"/>
</dbReference>
<dbReference type="PANTHER" id="PTHR30146:SF33">
    <property type="entry name" value="TRANSCRIPTIONAL REGULATOR"/>
    <property type="match status" value="1"/>
</dbReference>
<evidence type="ECO:0000256" key="1">
    <source>
        <dbReference type="ARBA" id="ARBA00023015"/>
    </source>
</evidence>
<dbReference type="PROSITE" id="PS00356">
    <property type="entry name" value="HTH_LACI_1"/>
    <property type="match status" value="1"/>
</dbReference>
<proteinExistence type="predicted"/>
<organism evidence="5 6">
    <name type="scientific">Azorhizobium oxalatiphilum</name>
    <dbReference type="NCBI Taxonomy" id="980631"/>
    <lineage>
        <taxon>Bacteria</taxon>
        <taxon>Pseudomonadati</taxon>
        <taxon>Pseudomonadota</taxon>
        <taxon>Alphaproteobacteria</taxon>
        <taxon>Hyphomicrobiales</taxon>
        <taxon>Xanthobacteraceae</taxon>
        <taxon>Azorhizobium</taxon>
    </lineage>
</organism>
<evidence type="ECO:0000313" key="6">
    <source>
        <dbReference type="Proteomes" id="UP000606044"/>
    </source>
</evidence>
<keyword evidence="1" id="KW-0805">Transcription regulation</keyword>
<dbReference type="GO" id="GO:0000976">
    <property type="term" value="F:transcription cis-regulatory region binding"/>
    <property type="evidence" value="ECO:0007669"/>
    <property type="project" value="TreeGrafter"/>
</dbReference>
<keyword evidence="6" id="KW-1185">Reference proteome</keyword>
<reference evidence="5" key="2">
    <citation type="submission" date="2020-09" db="EMBL/GenBank/DDBJ databases">
        <authorList>
            <person name="Sun Q."/>
            <person name="Sedlacek I."/>
        </authorList>
    </citation>
    <scope>NUCLEOTIDE SEQUENCE</scope>
    <source>
        <strain evidence="5">CCM 7897</strain>
    </source>
</reference>
<evidence type="ECO:0000259" key="4">
    <source>
        <dbReference type="PROSITE" id="PS50932"/>
    </source>
</evidence>
<evidence type="ECO:0000256" key="2">
    <source>
        <dbReference type="ARBA" id="ARBA00023125"/>
    </source>
</evidence>
<comment type="caution">
    <text evidence="5">The sequence shown here is derived from an EMBL/GenBank/DDBJ whole genome shotgun (WGS) entry which is preliminary data.</text>
</comment>
<dbReference type="InterPro" id="IPR000843">
    <property type="entry name" value="HTH_LacI"/>
</dbReference>
<dbReference type="Pfam" id="PF13377">
    <property type="entry name" value="Peripla_BP_3"/>
    <property type="match status" value="1"/>
</dbReference>
<evidence type="ECO:0000256" key="3">
    <source>
        <dbReference type="ARBA" id="ARBA00023163"/>
    </source>
</evidence>
<dbReference type="InterPro" id="IPR010982">
    <property type="entry name" value="Lambda_DNA-bd_dom_sf"/>
</dbReference>
<accession>A0A917BYW6</accession>
<name>A0A917BYW6_9HYPH</name>
<dbReference type="AlphaFoldDB" id="A0A917BYW6"/>
<keyword evidence="3" id="KW-0804">Transcription</keyword>
<dbReference type="Proteomes" id="UP000606044">
    <property type="component" value="Unassembled WGS sequence"/>
</dbReference>
<dbReference type="SMART" id="SM00354">
    <property type="entry name" value="HTH_LACI"/>
    <property type="match status" value="1"/>
</dbReference>
<dbReference type="Gene3D" id="1.10.260.40">
    <property type="entry name" value="lambda repressor-like DNA-binding domains"/>
    <property type="match status" value="1"/>
</dbReference>
<keyword evidence="2" id="KW-0238">DNA-binding</keyword>
<sequence length="339" mass="35712">MDDRVPRPPAATLADVAAAAGVGESTVSRVLRSHGSFSPKTRERVMAAAARLGYVPNRIAGTLASSGSKLVGIVIPSLANIVFPDVLRGASQSLEADGYQPVIAVSEYDPLREEQSIAAMLAWRPAALMVAGLEHTAQARALMASSGTRIIELMDLDGPSIHLAVGYSNLEVGRASARHLLARGYRRIAYVGHDLAADTRAAKRLAGFEQVLREQGLALQDRETVAAPTSVEAGQAGLERVLARAKGVEAVYFSNDDMAFGGYFLCLSRGIVLPEKLALFGFNGLAIGRVLPQPLSTIRTPRVEIGAAAARLAVAPFTCDPPPDPRLDLGFELVPGGTA</sequence>
<feature type="domain" description="HTH lacI-type" evidence="4">
    <location>
        <begin position="11"/>
        <end position="65"/>
    </location>
</feature>